<reference evidence="5" key="2">
    <citation type="submission" date="2015-01" db="EMBL/GenBank/DDBJ databases">
        <title>Evolutionary Origins and Diversification of the Mycorrhizal Mutualists.</title>
        <authorList>
            <consortium name="DOE Joint Genome Institute"/>
            <consortium name="Mycorrhizal Genomics Consortium"/>
            <person name="Kohler A."/>
            <person name="Kuo A."/>
            <person name="Nagy L.G."/>
            <person name="Floudas D."/>
            <person name="Copeland A."/>
            <person name="Barry K.W."/>
            <person name="Cichocki N."/>
            <person name="Veneault-Fourrey C."/>
            <person name="LaButti K."/>
            <person name="Lindquist E.A."/>
            <person name="Lipzen A."/>
            <person name="Lundell T."/>
            <person name="Morin E."/>
            <person name="Murat C."/>
            <person name="Riley R."/>
            <person name="Ohm R."/>
            <person name="Sun H."/>
            <person name="Tunlid A."/>
            <person name="Henrissat B."/>
            <person name="Grigoriev I.V."/>
            <person name="Hibbett D.S."/>
            <person name="Martin F."/>
        </authorList>
    </citation>
    <scope>NUCLEOTIDE SEQUENCE [LARGE SCALE GENOMIC DNA]</scope>
    <source>
        <strain evidence="5">UH-Slu-Lm8-n1</strain>
    </source>
</reference>
<evidence type="ECO:0008006" key="6">
    <source>
        <dbReference type="Google" id="ProtNLM"/>
    </source>
</evidence>
<keyword evidence="5" id="KW-1185">Reference proteome</keyword>
<organism evidence="4 5">
    <name type="scientific">Suillus luteus UH-Slu-Lm8-n1</name>
    <dbReference type="NCBI Taxonomy" id="930992"/>
    <lineage>
        <taxon>Eukaryota</taxon>
        <taxon>Fungi</taxon>
        <taxon>Dikarya</taxon>
        <taxon>Basidiomycota</taxon>
        <taxon>Agaricomycotina</taxon>
        <taxon>Agaricomycetes</taxon>
        <taxon>Agaricomycetidae</taxon>
        <taxon>Boletales</taxon>
        <taxon>Suillineae</taxon>
        <taxon>Suillaceae</taxon>
        <taxon>Suillus</taxon>
    </lineage>
</organism>
<dbReference type="HOGENOM" id="CLU_000288_57_30_1"/>
<dbReference type="InterPro" id="IPR019775">
    <property type="entry name" value="WD40_repeat_CS"/>
</dbReference>
<dbReference type="Pfam" id="PF00400">
    <property type="entry name" value="WD40"/>
    <property type="match status" value="1"/>
</dbReference>
<dbReference type="PROSITE" id="PS50294">
    <property type="entry name" value="WD_REPEATS_REGION"/>
    <property type="match status" value="1"/>
</dbReference>
<protein>
    <recommendedName>
        <fullName evidence="6">WD40 repeat-like protein</fullName>
    </recommendedName>
</protein>
<sequence>QSLAWTSDRKKLITGSLGPIRIFDTATWEQIATLEGHDDWVKAISLSRNNRLLASAPEDNTARIWNLDTNLPVGPPLQDKKSVECAAFSANGRVLVTG</sequence>
<dbReference type="EMBL" id="KN836084">
    <property type="protein sequence ID" value="KIK32893.1"/>
    <property type="molecule type" value="Genomic_DNA"/>
</dbReference>
<feature type="non-terminal residue" evidence="4">
    <location>
        <position position="98"/>
    </location>
</feature>
<proteinExistence type="predicted"/>
<keyword evidence="1 3" id="KW-0853">WD repeat</keyword>
<dbReference type="InterPro" id="IPR001680">
    <property type="entry name" value="WD40_rpt"/>
</dbReference>
<dbReference type="STRING" id="930992.A0A0D0ALV1"/>
<dbReference type="InterPro" id="IPR015943">
    <property type="entry name" value="WD40/YVTN_repeat-like_dom_sf"/>
</dbReference>
<dbReference type="PANTHER" id="PTHR19848">
    <property type="entry name" value="WD40 REPEAT PROTEIN"/>
    <property type="match status" value="1"/>
</dbReference>
<evidence type="ECO:0000256" key="2">
    <source>
        <dbReference type="ARBA" id="ARBA00022737"/>
    </source>
</evidence>
<dbReference type="InterPro" id="IPR036322">
    <property type="entry name" value="WD40_repeat_dom_sf"/>
</dbReference>
<feature type="non-terminal residue" evidence="4">
    <location>
        <position position="1"/>
    </location>
</feature>
<dbReference type="PROSITE" id="PS00678">
    <property type="entry name" value="WD_REPEATS_1"/>
    <property type="match status" value="1"/>
</dbReference>
<gene>
    <name evidence="4" type="ORF">CY34DRAFT_40322</name>
</gene>
<keyword evidence="2" id="KW-0677">Repeat</keyword>
<evidence type="ECO:0000256" key="3">
    <source>
        <dbReference type="PROSITE-ProRule" id="PRU00221"/>
    </source>
</evidence>
<dbReference type="OrthoDB" id="2681813at2759"/>
<dbReference type="PROSITE" id="PS50082">
    <property type="entry name" value="WD_REPEATS_2"/>
    <property type="match status" value="1"/>
</dbReference>
<reference evidence="4 5" key="1">
    <citation type="submission" date="2014-04" db="EMBL/GenBank/DDBJ databases">
        <authorList>
            <consortium name="DOE Joint Genome Institute"/>
            <person name="Kuo A."/>
            <person name="Ruytinx J."/>
            <person name="Rineau F."/>
            <person name="Colpaert J."/>
            <person name="Kohler A."/>
            <person name="Nagy L.G."/>
            <person name="Floudas D."/>
            <person name="Copeland A."/>
            <person name="Barry K.W."/>
            <person name="Cichocki N."/>
            <person name="Veneault-Fourrey C."/>
            <person name="LaButti K."/>
            <person name="Lindquist E.A."/>
            <person name="Lipzen A."/>
            <person name="Lundell T."/>
            <person name="Morin E."/>
            <person name="Murat C."/>
            <person name="Sun H."/>
            <person name="Tunlid A."/>
            <person name="Henrissat B."/>
            <person name="Grigoriev I.V."/>
            <person name="Hibbett D.S."/>
            <person name="Martin F."/>
            <person name="Nordberg H.P."/>
            <person name="Cantor M.N."/>
            <person name="Hua S.X."/>
        </authorList>
    </citation>
    <scope>NUCLEOTIDE SEQUENCE [LARGE SCALE GENOMIC DNA]</scope>
    <source>
        <strain evidence="4 5">UH-Slu-Lm8-n1</strain>
    </source>
</reference>
<dbReference type="SMART" id="SM00320">
    <property type="entry name" value="WD40"/>
    <property type="match status" value="1"/>
</dbReference>
<evidence type="ECO:0000256" key="1">
    <source>
        <dbReference type="ARBA" id="ARBA00022574"/>
    </source>
</evidence>
<evidence type="ECO:0000313" key="5">
    <source>
        <dbReference type="Proteomes" id="UP000054485"/>
    </source>
</evidence>
<dbReference type="InParanoid" id="A0A0D0ALV1"/>
<feature type="repeat" description="WD" evidence="3">
    <location>
        <begin position="34"/>
        <end position="69"/>
    </location>
</feature>
<dbReference type="SUPFAM" id="SSF50978">
    <property type="entry name" value="WD40 repeat-like"/>
    <property type="match status" value="1"/>
</dbReference>
<accession>A0A0D0ALV1</accession>
<dbReference type="AlphaFoldDB" id="A0A0D0ALV1"/>
<name>A0A0D0ALV1_9AGAM</name>
<dbReference type="Proteomes" id="UP000054485">
    <property type="component" value="Unassembled WGS sequence"/>
</dbReference>
<evidence type="ECO:0000313" key="4">
    <source>
        <dbReference type="EMBL" id="KIK32893.1"/>
    </source>
</evidence>
<dbReference type="Gene3D" id="2.130.10.10">
    <property type="entry name" value="YVTN repeat-like/Quinoprotein amine dehydrogenase"/>
    <property type="match status" value="1"/>
</dbReference>
<dbReference type="PANTHER" id="PTHR19848:SF8">
    <property type="entry name" value="F-BOX AND WD REPEAT DOMAIN CONTAINING 7"/>
    <property type="match status" value="1"/>
</dbReference>